<feature type="region of interest" description="Disordered" evidence="7">
    <location>
        <begin position="360"/>
        <end position="384"/>
    </location>
</feature>
<gene>
    <name evidence="9" type="primary">OLA.12867</name>
</gene>
<comment type="subcellular location">
    <subcellularLocation>
        <location evidence="2">Cytoplasm</location>
    </subcellularLocation>
    <subcellularLocation>
        <location evidence="1">Nucleus</location>
    </subcellularLocation>
</comment>
<feature type="compositionally biased region" description="Basic and acidic residues" evidence="7">
    <location>
        <begin position="429"/>
        <end position="455"/>
    </location>
</feature>
<protein>
    <recommendedName>
        <fullName evidence="8">C2H2-type domain-containing protein</fullName>
    </recommendedName>
</protein>
<sequence length="716" mass="83515">MDDIETPYEEEEDFIECRVCEKSLRGETLYKIHVTTAGHLKKEDTLVAEGKATKQRHVPKFDNIVEYLKYLKLNEPIIGLNYLEEVIGFDPQFGPKYFCRLCNQSAVLGEMVCHVIGRKHRQKYVEFRRPDLVSSSIKSQAGKSIRAKAEIIERQDGRGNPKLLHRKARGVEGRLNITRVPPSERQYRKQHTPQNSARDLPPLLPELKDYHRRNTSGHERYPDEARMRRQFEAEDNFSRGHFEEDRDRSDYREDFDYDPKPDYDDLYEKIQAPRNSRTLELFDVPRYDYDEQTQQSQDHAASYYPTEAPLYKRPHPEKDVLEEFYSQEVRRGQVRAHELQPSSKMMPPDCDAPLWSMEMESGRHDRRRGSSEPEVKRRNLDPLLKHDQSYSNMFNIVRDYHHKTGSSYAEETFDHPGTSGTRPPSGQTIRDHGTIADIPEPFRRFLKGGEGDEGRNKRRSRFSDASPDELNKANEMIREDLHHHNDGDRRSSGGPMTSQIYYSDPYQKLQNPPFSEGYKSGGSRSGNVFDVLKNVEITNAEEAIFLKSKLSSVLEEFKSIKEKKTFDNQYQAGSSMTYGDLMLDQLPPRAHEYERLPRDDPDPRQPESPGFSHRGRWDQHDPIERHQEYDHHPHREPSLSGRGHYEGYEDGSPFYSERPQEPMNSHDYQTPDMFFDPHSAASPSLMEQSSRMQRDPRYSNNLDKITCALLELVARK</sequence>
<keyword evidence="5" id="KW-0694">RNA-binding</keyword>
<feature type="compositionally biased region" description="Basic and acidic residues" evidence="7">
    <location>
        <begin position="593"/>
        <end position="605"/>
    </location>
</feature>
<evidence type="ECO:0000256" key="6">
    <source>
        <dbReference type="ARBA" id="ARBA00023242"/>
    </source>
</evidence>
<evidence type="ECO:0000256" key="1">
    <source>
        <dbReference type="ARBA" id="ARBA00004123"/>
    </source>
</evidence>
<feature type="compositionally biased region" description="Polar residues" evidence="7">
    <location>
        <begin position="681"/>
        <end position="691"/>
    </location>
</feature>
<keyword evidence="4" id="KW-0677">Repeat</keyword>
<feature type="region of interest" description="Disordered" evidence="7">
    <location>
        <begin position="593"/>
        <end position="698"/>
    </location>
</feature>
<feature type="region of interest" description="Disordered" evidence="7">
    <location>
        <begin position="236"/>
        <end position="265"/>
    </location>
</feature>
<name>A0A1A7WY95_9TELE</name>
<dbReference type="InterPro" id="IPR013087">
    <property type="entry name" value="Znf_C2H2_type"/>
</dbReference>
<evidence type="ECO:0000256" key="4">
    <source>
        <dbReference type="ARBA" id="ARBA00022737"/>
    </source>
</evidence>
<dbReference type="GO" id="GO:0003725">
    <property type="term" value="F:double-stranded RNA binding"/>
    <property type="evidence" value="ECO:0007669"/>
    <property type="project" value="TreeGrafter"/>
</dbReference>
<proteinExistence type="predicted"/>
<reference evidence="9" key="1">
    <citation type="submission" date="2016-05" db="EMBL/GenBank/DDBJ databases">
        <authorList>
            <person name="Lavstsen T."/>
            <person name="Jespersen J.S."/>
        </authorList>
    </citation>
    <scope>NUCLEOTIDE SEQUENCE</scope>
    <source>
        <tissue evidence="9">Brain</tissue>
    </source>
</reference>
<dbReference type="GO" id="GO:0071011">
    <property type="term" value="C:precatalytic spliceosome"/>
    <property type="evidence" value="ECO:0007669"/>
    <property type="project" value="TreeGrafter"/>
</dbReference>
<dbReference type="AlphaFoldDB" id="A0A1A7WY95"/>
<dbReference type="EMBL" id="HADW01009265">
    <property type="protein sequence ID" value="SBP10665.1"/>
    <property type="molecule type" value="Transcribed_RNA"/>
</dbReference>
<feature type="region of interest" description="Disordered" evidence="7">
    <location>
        <begin position="408"/>
        <end position="470"/>
    </location>
</feature>
<keyword evidence="6" id="KW-0539">Nucleus</keyword>
<feature type="compositionally biased region" description="Polar residues" evidence="7">
    <location>
        <begin position="418"/>
        <end position="428"/>
    </location>
</feature>
<dbReference type="GO" id="GO:0005737">
    <property type="term" value="C:cytoplasm"/>
    <property type="evidence" value="ECO:0007669"/>
    <property type="project" value="UniProtKB-SubCell"/>
</dbReference>
<feature type="region of interest" description="Disordered" evidence="7">
    <location>
        <begin position="176"/>
        <end position="204"/>
    </location>
</feature>
<evidence type="ECO:0000259" key="8">
    <source>
        <dbReference type="PROSITE" id="PS00028"/>
    </source>
</evidence>
<organism evidence="9">
    <name type="scientific">Iconisemion striatum</name>
    <dbReference type="NCBI Taxonomy" id="60296"/>
    <lineage>
        <taxon>Eukaryota</taxon>
        <taxon>Metazoa</taxon>
        <taxon>Chordata</taxon>
        <taxon>Craniata</taxon>
        <taxon>Vertebrata</taxon>
        <taxon>Euteleostomi</taxon>
        <taxon>Actinopterygii</taxon>
        <taxon>Neopterygii</taxon>
        <taxon>Teleostei</taxon>
        <taxon>Neoteleostei</taxon>
        <taxon>Acanthomorphata</taxon>
        <taxon>Ovalentaria</taxon>
        <taxon>Atherinomorphae</taxon>
        <taxon>Cyprinodontiformes</taxon>
        <taxon>Nothobranchiidae</taxon>
        <taxon>Iconisemion</taxon>
    </lineage>
</organism>
<evidence type="ECO:0000256" key="2">
    <source>
        <dbReference type="ARBA" id="ARBA00004496"/>
    </source>
</evidence>
<accession>A0A1A7WY95</accession>
<keyword evidence="3" id="KW-0963">Cytoplasm</keyword>
<dbReference type="GO" id="GO:0003727">
    <property type="term" value="F:single-stranded RNA binding"/>
    <property type="evidence" value="ECO:0007669"/>
    <property type="project" value="TreeGrafter"/>
</dbReference>
<feature type="domain" description="C2H2-type" evidence="8">
    <location>
        <begin position="17"/>
        <end position="39"/>
    </location>
</feature>
<evidence type="ECO:0000256" key="5">
    <source>
        <dbReference type="ARBA" id="ARBA00022884"/>
    </source>
</evidence>
<reference evidence="9" key="2">
    <citation type="submission" date="2016-06" db="EMBL/GenBank/DDBJ databases">
        <title>The genome of a short-lived fish provides insights into sex chromosome evolution and the genetic control of aging.</title>
        <authorList>
            <person name="Reichwald K."/>
            <person name="Felder M."/>
            <person name="Petzold A."/>
            <person name="Koch P."/>
            <person name="Groth M."/>
            <person name="Platzer M."/>
        </authorList>
    </citation>
    <scope>NUCLEOTIDE SEQUENCE</scope>
    <source>
        <tissue evidence="9">Brain</tissue>
    </source>
</reference>
<evidence type="ECO:0000256" key="7">
    <source>
        <dbReference type="SAM" id="MobiDB-lite"/>
    </source>
</evidence>
<feature type="compositionally biased region" description="Basic and acidic residues" evidence="7">
    <location>
        <begin position="615"/>
        <end position="647"/>
    </location>
</feature>
<dbReference type="PANTHER" id="PTHR45762">
    <property type="entry name" value="ZINC FINGER RNA-BINDING PROTEIN"/>
    <property type="match status" value="1"/>
</dbReference>
<dbReference type="PANTHER" id="PTHR45762:SF21">
    <property type="entry name" value="ZINC FINGER RNA-BINDING PROTEIN"/>
    <property type="match status" value="1"/>
</dbReference>
<evidence type="ECO:0000313" key="9">
    <source>
        <dbReference type="EMBL" id="SBP10665.1"/>
    </source>
</evidence>
<evidence type="ECO:0000256" key="3">
    <source>
        <dbReference type="ARBA" id="ARBA00022490"/>
    </source>
</evidence>
<dbReference type="PROSITE" id="PS00028">
    <property type="entry name" value="ZINC_FINGER_C2H2_1"/>
    <property type="match status" value="1"/>
</dbReference>